<protein>
    <submittedName>
        <fullName evidence="4">Reverse transcriptase domain-containing protein</fullName>
    </submittedName>
</protein>
<organism evidence="3 4">
    <name type="scientific">Strongyloides papillosus</name>
    <name type="common">Intestinal threadworm</name>
    <dbReference type="NCBI Taxonomy" id="174720"/>
    <lineage>
        <taxon>Eukaryota</taxon>
        <taxon>Metazoa</taxon>
        <taxon>Ecdysozoa</taxon>
        <taxon>Nematoda</taxon>
        <taxon>Chromadorea</taxon>
        <taxon>Rhabditida</taxon>
        <taxon>Tylenchina</taxon>
        <taxon>Panagrolaimomorpha</taxon>
        <taxon>Strongyloidoidea</taxon>
        <taxon>Strongyloididae</taxon>
        <taxon>Strongyloides</taxon>
    </lineage>
</organism>
<dbReference type="CDD" id="cd01650">
    <property type="entry name" value="RT_nLTR_like"/>
    <property type="match status" value="1"/>
</dbReference>
<dbReference type="Pfam" id="PF00078">
    <property type="entry name" value="RVT_1"/>
    <property type="match status" value="1"/>
</dbReference>
<dbReference type="AlphaFoldDB" id="A0A0N5BES6"/>
<dbReference type="WBParaSite" id="SPAL_0000449800.1">
    <property type="protein sequence ID" value="SPAL_0000449800.1"/>
    <property type="gene ID" value="SPAL_0000449800"/>
</dbReference>
<dbReference type="STRING" id="174720.A0A0N5BES6"/>
<name>A0A0N5BES6_STREA</name>
<evidence type="ECO:0000313" key="4">
    <source>
        <dbReference type="WBParaSite" id="SPAL_0000449800.1"/>
    </source>
</evidence>
<evidence type="ECO:0000256" key="1">
    <source>
        <dbReference type="SAM" id="MobiDB-lite"/>
    </source>
</evidence>
<keyword evidence="3" id="KW-1185">Reference proteome</keyword>
<dbReference type="Proteomes" id="UP000046392">
    <property type="component" value="Unplaced"/>
</dbReference>
<accession>A0A0N5BES6</accession>
<dbReference type="SUPFAM" id="SSF56672">
    <property type="entry name" value="DNA/RNA polymerases"/>
    <property type="match status" value="1"/>
</dbReference>
<sequence>MKNTTPEEQIKRSRMESMNKNGEVISDGKKKPILSYAEVAKKRENSKHRDSKEDSQEMRKSIKEMNPKERYDYFSKDRGKIFRFDVKPWMPTFEIDLLIEKKLRPLTQVWSKTKITDIESKKTWRQASKIMIIATKVLKSYDTRKVDYDGTSVEDVIKVSAALRRTERFDQRIQRMLEQTKSPQKNIKNHAQAYLRKVEKKFKGKVKTIEQVRFFTKSKISTLKKRVAYLNEKKRRDRIRMRFRTKPSLKSLVDTTPLDIEIDKSEIEKYLIDLFSKKDCEVPEPESLLNKWVEYSKNTTSIDEDSKPNFNEEIFNECLKWSRSWKAPGTNKLYMKIFKVLNSCKIFLMEWIKAVYERRCNLTEEDTRGRAFGIFKKGNIDDPKNYRFINVTNSHYKIFMKYLNSVIVDQIEHKIPKEQIANKKGRSCLDGIVINRLIQKKTVHGQHIAQTWLDMQKAYDSLDHKKLLIVLENLGIHRDFIEIIKKAMRCWKFTVINGKETYMNNEKKKKKPTVIHVNRGIYQGDSLSPTLFVCSLIPLSWMLNQQPRINLEDPNTEANVVTTMNDDVVEDEGLYNHLLFMDDIKLFSINAKCLNEMTKICEKYGLEIGLKINPLKSSYSINQGEQAEEPLINFEELSTVYKYLGIYENHKTADEKANLQELYKVVDEKLKLILESPITVGNMIDAINTCLMPKILYVFSHERSELIKRKIYLDMDLRIRKALNTYGVKFQNLSNARIYLPRSRFGLGLKSTETEIDKIQLKNFIHIKYSEVFRKMNETFKMMENDIIIIASKYNINMSFEEGLPCINGTIGSEKEAKKKISELVDNFAYKRWAEHYTRKKEFPKFVINNKLICPWLRTLNIEPRKFKTITMTQDDMHPMLNPIFDKESKCVLETNSVKCNHYDNIRHVGSYCEHSVSWRRRRHDNVLHTITNVLLRKLKQKMVDLNNYKKCYKIDDNTELRIDQLNYTSESLVHNKPDIIYETKDKIIIGELAISHYRNLEESAKLKIQRYTVNGTLQLNAPVENLEYSTNFTAVLAKQKGKPVSFYPLICGPFGELDGPRLDHWVAFLDEFNISEKETIKPVIERITRKAAIETEYILFQYIKLKEKKLKENNDEQNDMEL</sequence>
<feature type="compositionally biased region" description="Basic and acidic residues" evidence="1">
    <location>
        <begin position="39"/>
        <end position="62"/>
    </location>
</feature>
<proteinExistence type="predicted"/>
<feature type="compositionally biased region" description="Basic and acidic residues" evidence="1">
    <location>
        <begin position="8"/>
        <end position="17"/>
    </location>
</feature>
<dbReference type="InterPro" id="IPR043502">
    <property type="entry name" value="DNA/RNA_pol_sf"/>
</dbReference>
<dbReference type="PANTHER" id="PTHR35450">
    <property type="entry name" value="REVERSE TRANSCRIPTASE DOMAIN-CONTAINING PROTEIN"/>
    <property type="match status" value="1"/>
</dbReference>
<dbReference type="PANTHER" id="PTHR35450:SF2">
    <property type="entry name" value="REVERSE TRANSCRIPTASE DOMAIN-CONTAINING PROTEIN"/>
    <property type="match status" value="1"/>
</dbReference>
<feature type="domain" description="Reverse transcriptase" evidence="2">
    <location>
        <begin position="355"/>
        <end position="648"/>
    </location>
</feature>
<reference evidence="4" key="1">
    <citation type="submission" date="2017-02" db="UniProtKB">
        <authorList>
            <consortium name="WormBaseParasite"/>
        </authorList>
    </citation>
    <scope>IDENTIFICATION</scope>
</reference>
<feature type="region of interest" description="Disordered" evidence="1">
    <location>
        <begin position="1"/>
        <end position="62"/>
    </location>
</feature>
<dbReference type="PROSITE" id="PS50878">
    <property type="entry name" value="RT_POL"/>
    <property type="match status" value="1"/>
</dbReference>
<dbReference type="InterPro" id="IPR000477">
    <property type="entry name" value="RT_dom"/>
</dbReference>
<evidence type="ECO:0000313" key="3">
    <source>
        <dbReference type="Proteomes" id="UP000046392"/>
    </source>
</evidence>
<evidence type="ECO:0000259" key="2">
    <source>
        <dbReference type="PROSITE" id="PS50878"/>
    </source>
</evidence>